<gene>
    <name evidence="2" type="ORF">E2C01_041123</name>
</gene>
<evidence type="ECO:0000313" key="2">
    <source>
        <dbReference type="EMBL" id="MPC47379.1"/>
    </source>
</evidence>
<comment type="caution">
    <text evidence="2">The sequence shown here is derived from an EMBL/GenBank/DDBJ whole genome shotgun (WGS) entry which is preliminary data.</text>
</comment>
<keyword evidence="3" id="KW-1185">Reference proteome</keyword>
<organism evidence="2 3">
    <name type="scientific">Portunus trituberculatus</name>
    <name type="common">Swimming crab</name>
    <name type="synonym">Neptunus trituberculatus</name>
    <dbReference type="NCBI Taxonomy" id="210409"/>
    <lineage>
        <taxon>Eukaryota</taxon>
        <taxon>Metazoa</taxon>
        <taxon>Ecdysozoa</taxon>
        <taxon>Arthropoda</taxon>
        <taxon>Crustacea</taxon>
        <taxon>Multicrustacea</taxon>
        <taxon>Malacostraca</taxon>
        <taxon>Eumalacostraca</taxon>
        <taxon>Eucarida</taxon>
        <taxon>Decapoda</taxon>
        <taxon>Pleocyemata</taxon>
        <taxon>Brachyura</taxon>
        <taxon>Eubrachyura</taxon>
        <taxon>Portunoidea</taxon>
        <taxon>Portunidae</taxon>
        <taxon>Portuninae</taxon>
        <taxon>Portunus</taxon>
    </lineage>
</organism>
<proteinExistence type="predicted"/>
<evidence type="ECO:0000256" key="1">
    <source>
        <dbReference type="SAM" id="MobiDB-lite"/>
    </source>
</evidence>
<dbReference type="EMBL" id="VSRR010007706">
    <property type="protein sequence ID" value="MPC47379.1"/>
    <property type="molecule type" value="Genomic_DNA"/>
</dbReference>
<feature type="region of interest" description="Disordered" evidence="1">
    <location>
        <begin position="1"/>
        <end position="31"/>
    </location>
</feature>
<protein>
    <submittedName>
        <fullName evidence="2">Uncharacterized protein</fullName>
    </submittedName>
</protein>
<dbReference type="AlphaFoldDB" id="A0A5B7FQ35"/>
<dbReference type="Proteomes" id="UP000324222">
    <property type="component" value="Unassembled WGS sequence"/>
</dbReference>
<sequence length="66" mass="7235">MFPRRGGARGSVPTNSRDVLRGTNLPRPVTARPRDAFQLPQAYTYTTTLFYAATHSAGVTLTLPQD</sequence>
<evidence type="ECO:0000313" key="3">
    <source>
        <dbReference type="Proteomes" id="UP000324222"/>
    </source>
</evidence>
<name>A0A5B7FQ35_PORTR</name>
<accession>A0A5B7FQ35</accession>
<reference evidence="2 3" key="1">
    <citation type="submission" date="2019-05" db="EMBL/GenBank/DDBJ databases">
        <title>Another draft genome of Portunus trituberculatus and its Hox gene families provides insights of decapod evolution.</title>
        <authorList>
            <person name="Jeong J.-H."/>
            <person name="Song I."/>
            <person name="Kim S."/>
            <person name="Choi T."/>
            <person name="Kim D."/>
            <person name="Ryu S."/>
            <person name="Kim W."/>
        </authorList>
    </citation>
    <scope>NUCLEOTIDE SEQUENCE [LARGE SCALE GENOMIC DNA]</scope>
    <source>
        <tissue evidence="2">Muscle</tissue>
    </source>
</reference>